<keyword evidence="4" id="KW-1185">Reference proteome</keyword>
<keyword evidence="1" id="KW-0812">Transmembrane</keyword>
<dbReference type="AlphaFoldDB" id="A0A226DNL5"/>
<proteinExistence type="predicted"/>
<organism evidence="3 4">
    <name type="scientific">Folsomia candida</name>
    <name type="common">Springtail</name>
    <dbReference type="NCBI Taxonomy" id="158441"/>
    <lineage>
        <taxon>Eukaryota</taxon>
        <taxon>Metazoa</taxon>
        <taxon>Ecdysozoa</taxon>
        <taxon>Arthropoda</taxon>
        <taxon>Hexapoda</taxon>
        <taxon>Collembola</taxon>
        <taxon>Entomobryomorpha</taxon>
        <taxon>Isotomoidea</taxon>
        <taxon>Isotomidae</taxon>
        <taxon>Proisotominae</taxon>
        <taxon>Folsomia</taxon>
    </lineage>
</organism>
<reference evidence="3 4" key="1">
    <citation type="submission" date="2015-12" db="EMBL/GenBank/DDBJ databases">
        <title>The genome of Folsomia candida.</title>
        <authorList>
            <person name="Faddeeva A."/>
            <person name="Derks M.F."/>
            <person name="Anvar Y."/>
            <person name="Smit S."/>
            <person name="Van Straalen N."/>
            <person name="Roelofs D."/>
        </authorList>
    </citation>
    <scope>NUCLEOTIDE SEQUENCE [LARGE SCALE GENOMIC DNA]</scope>
    <source>
        <strain evidence="3 4">VU population</strain>
        <tissue evidence="3">Whole body</tissue>
    </source>
</reference>
<dbReference type="Proteomes" id="UP000198287">
    <property type="component" value="Unassembled WGS sequence"/>
</dbReference>
<dbReference type="EMBL" id="LNIX01000015">
    <property type="protein sequence ID" value="OXA46598.1"/>
    <property type="molecule type" value="Genomic_DNA"/>
</dbReference>
<feature type="transmembrane region" description="Helical" evidence="1">
    <location>
        <begin position="770"/>
        <end position="794"/>
    </location>
</feature>
<feature type="signal peptide" evidence="2">
    <location>
        <begin position="1"/>
        <end position="16"/>
    </location>
</feature>
<comment type="caution">
    <text evidence="3">The sequence shown here is derived from an EMBL/GenBank/DDBJ whole genome shotgun (WGS) entry which is preliminary data.</text>
</comment>
<sequence length="840" mass="95817">MTLFYIFLIILVGAHGEELPARVHVLSGVFTKPVPDTVITCEDTTSIFFKVQFNFTSQQNYFIQDLRDHCPPDFGRGSLSPICMMGPYLTGNFKAVTNRLNLMYQSLTSLKPIIPHMETISTVISKNKRYPEYHPIQINPVLTDDLDLSQETKKELITTKPTTTPKPLIQGDPSDPRTRFQIEHDELVRRTLMQTRPPLNQMQIHIPPPTTALPPPATLSPFDQEVARFRNRNSEGFSRQGRSIMWENFHNTNNTRTKRQAALAALAVGWVGAQLYNYVDPPSAATDFSKQYDHLQNSIDINSRNAIRLANTITNQNHMIGLGFLNISSYLGTRIKQNNKKIEDMQKSFLFQAHMSEDIYRSLELFQYASIQSACMTGRLSLQAVDYVTLNQELLTLRTTLNKNNMTLVIPQGRLSSYYHYELTRCSFKPEQGIIEIQLNIPIKPLHEQMEITEIFSIPFFHKTDLGEPQICFVQHSHDFVILKNDMPFPISMADTSHCRIADGICQYFSLATRATSHAGCVKALLAPQGTRFDVLHQACPFSCRLTNSAEVLVTKLGWHNSLYRYAITQPPLNAEIICNNNSTLRNFELLQPNTTSPYGVIIVEIPCNCYINLNDKHPTVVPPFPCLSGQTDMHTFKTPLLNLIIPSGWSKINVAELTKANNYNQKLYLTEGYSNLSDIYNEKWFEKDIVLNLTQPEVRDFNSFQQYVLDYHHLFNPAIITVWMGFLSLFAIFLYYKTWKLPQQLFAFAMFIPGAKAENLSIIQHNVVLFVITIIILISLILFLIFLCCGLYCKQRKSTQSLSYPRGIEGAFQTFHISTPETPPSLDPKDIFAGYITVR</sequence>
<evidence type="ECO:0000313" key="4">
    <source>
        <dbReference type="Proteomes" id="UP000198287"/>
    </source>
</evidence>
<keyword evidence="2" id="KW-0732">Signal</keyword>
<feature type="transmembrane region" description="Helical" evidence="1">
    <location>
        <begin position="715"/>
        <end position="737"/>
    </location>
</feature>
<protein>
    <submittedName>
        <fullName evidence="3">Uncharacterized protein</fullName>
    </submittedName>
</protein>
<keyword evidence="1" id="KW-0472">Membrane</keyword>
<feature type="chain" id="PRO_5013347833" evidence="2">
    <location>
        <begin position="17"/>
        <end position="840"/>
    </location>
</feature>
<gene>
    <name evidence="3" type="ORF">Fcan01_18881</name>
</gene>
<keyword evidence="1" id="KW-1133">Transmembrane helix</keyword>
<evidence type="ECO:0000256" key="1">
    <source>
        <dbReference type="SAM" id="Phobius"/>
    </source>
</evidence>
<feature type="transmembrane region" description="Helical" evidence="1">
    <location>
        <begin position="746"/>
        <end position="764"/>
    </location>
</feature>
<accession>A0A226DNL5</accession>
<evidence type="ECO:0000313" key="3">
    <source>
        <dbReference type="EMBL" id="OXA46598.1"/>
    </source>
</evidence>
<name>A0A226DNL5_FOLCA</name>
<evidence type="ECO:0000256" key="2">
    <source>
        <dbReference type="SAM" id="SignalP"/>
    </source>
</evidence>